<comment type="subcellular location">
    <subcellularLocation>
        <location evidence="1">Cytoplasm</location>
        <location evidence="1">Cytoskeleton</location>
    </subcellularLocation>
</comment>
<dbReference type="CDD" id="cd11285">
    <property type="entry name" value="ADF_Twf-N_like"/>
    <property type="match status" value="1"/>
</dbReference>
<keyword evidence="3" id="KW-0963">Cytoplasm</keyword>
<evidence type="ECO:0000256" key="6">
    <source>
        <dbReference type="ARBA" id="ARBA00023212"/>
    </source>
</evidence>
<dbReference type="PROSITE" id="PS51263">
    <property type="entry name" value="ADF_H"/>
    <property type="match status" value="2"/>
</dbReference>
<name>A0A9W8CPU8_9FUNG</name>
<evidence type="ECO:0000256" key="7">
    <source>
        <dbReference type="ARBA" id="ARBA00038532"/>
    </source>
</evidence>
<comment type="similarity">
    <text evidence="2">Belongs to the actin-binding proteins ADF family. Twinfilin subfamily.</text>
</comment>
<dbReference type="GO" id="GO:0005884">
    <property type="term" value="C:actin filament"/>
    <property type="evidence" value="ECO:0007669"/>
    <property type="project" value="TreeGrafter"/>
</dbReference>
<feature type="domain" description="ADF-H" evidence="9">
    <location>
        <begin position="182"/>
        <end position="309"/>
    </location>
</feature>
<evidence type="ECO:0000256" key="2">
    <source>
        <dbReference type="ARBA" id="ARBA00009557"/>
    </source>
</evidence>
<dbReference type="InterPro" id="IPR028458">
    <property type="entry name" value="Twinfilin"/>
</dbReference>
<feature type="region of interest" description="Disordered" evidence="8">
    <location>
        <begin position="312"/>
        <end position="348"/>
    </location>
</feature>
<dbReference type="PANTHER" id="PTHR13759">
    <property type="entry name" value="TWINFILIN"/>
    <property type="match status" value="1"/>
</dbReference>
<comment type="subunit">
    <text evidence="7">Interacts with G-actin; ADP-actin form.</text>
</comment>
<proteinExistence type="inferred from homology"/>
<evidence type="ECO:0000259" key="9">
    <source>
        <dbReference type="PROSITE" id="PS51263"/>
    </source>
</evidence>
<evidence type="ECO:0000256" key="5">
    <source>
        <dbReference type="ARBA" id="ARBA00023203"/>
    </source>
</evidence>
<feature type="compositionally biased region" description="Low complexity" evidence="8">
    <location>
        <begin position="312"/>
        <end position="322"/>
    </location>
</feature>
<comment type="caution">
    <text evidence="10">The sequence shown here is derived from an EMBL/GenBank/DDBJ whole genome shotgun (WGS) entry which is preliminary data.</text>
</comment>
<dbReference type="GO" id="GO:0030042">
    <property type="term" value="P:actin filament depolymerization"/>
    <property type="evidence" value="ECO:0007669"/>
    <property type="project" value="TreeGrafter"/>
</dbReference>
<dbReference type="AlphaFoldDB" id="A0A9W8CPU8"/>
<dbReference type="GO" id="GO:0005737">
    <property type="term" value="C:cytoplasm"/>
    <property type="evidence" value="ECO:0007669"/>
    <property type="project" value="TreeGrafter"/>
</dbReference>
<dbReference type="OrthoDB" id="10006997at2759"/>
<dbReference type="GO" id="GO:0051015">
    <property type="term" value="F:actin filament binding"/>
    <property type="evidence" value="ECO:0007669"/>
    <property type="project" value="TreeGrafter"/>
</dbReference>
<dbReference type="Proteomes" id="UP001143981">
    <property type="component" value="Unassembled WGS sequence"/>
</dbReference>
<evidence type="ECO:0000256" key="1">
    <source>
        <dbReference type="ARBA" id="ARBA00004245"/>
    </source>
</evidence>
<accession>A0A9W8CPU8</accession>
<evidence type="ECO:0000256" key="8">
    <source>
        <dbReference type="SAM" id="MobiDB-lite"/>
    </source>
</evidence>
<dbReference type="SUPFAM" id="SSF55753">
    <property type="entry name" value="Actin depolymerizing proteins"/>
    <property type="match status" value="2"/>
</dbReference>
<keyword evidence="6" id="KW-0206">Cytoskeleton</keyword>
<dbReference type="Pfam" id="PF00241">
    <property type="entry name" value="Cofilin_ADF"/>
    <property type="match status" value="2"/>
</dbReference>
<dbReference type="InterPro" id="IPR029006">
    <property type="entry name" value="ADF-H/Gelsolin-like_dom_sf"/>
</dbReference>
<reference evidence="10" key="1">
    <citation type="submission" date="2022-07" db="EMBL/GenBank/DDBJ databases">
        <title>Phylogenomic reconstructions and comparative analyses of Kickxellomycotina fungi.</title>
        <authorList>
            <person name="Reynolds N.K."/>
            <person name="Stajich J.E."/>
            <person name="Barry K."/>
            <person name="Grigoriev I.V."/>
            <person name="Crous P."/>
            <person name="Smith M.E."/>
        </authorList>
    </citation>
    <scope>NUCLEOTIDE SEQUENCE</scope>
    <source>
        <strain evidence="10">BCRC 34381</strain>
    </source>
</reference>
<dbReference type="FunFam" id="3.40.20.10:FF:000042">
    <property type="entry name" value="Actin depolymerizing protein"/>
    <property type="match status" value="1"/>
</dbReference>
<dbReference type="InterPro" id="IPR002108">
    <property type="entry name" value="ADF-H"/>
</dbReference>
<dbReference type="GO" id="GO:0003785">
    <property type="term" value="F:actin monomer binding"/>
    <property type="evidence" value="ECO:0007669"/>
    <property type="project" value="TreeGrafter"/>
</dbReference>
<protein>
    <submittedName>
        <fullName evidence="10">Twinfilin-1</fullName>
    </submittedName>
</protein>
<keyword evidence="5" id="KW-0009">Actin-binding</keyword>
<organism evidence="10 11">
    <name type="scientific">Coemansia biformis</name>
    <dbReference type="NCBI Taxonomy" id="1286918"/>
    <lineage>
        <taxon>Eukaryota</taxon>
        <taxon>Fungi</taxon>
        <taxon>Fungi incertae sedis</taxon>
        <taxon>Zoopagomycota</taxon>
        <taxon>Kickxellomycotina</taxon>
        <taxon>Kickxellomycetes</taxon>
        <taxon>Kickxellales</taxon>
        <taxon>Kickxellaceae</taxon>
        <taxon>Coemansia</taxon>
    </lineage>
</organism>
<dbReference type="SMART" id="SM00102">
    <property type="entry name" value="ADF"/>
    <property type="match status" value="2"/>
</dbReference>
<dbReference type="GO" id="GO:0051016">
    <property type="term" value="P:barbed-end actin filament capping"/>
    <property type="evidence" value="ECO:0007669"/>
    <property type="project" value="TreeGrafter"/>
</dbReference>
<gene>
    <name evidence="10" type="primary">TWF1_2</name>
    <name evidence="10" type="ORF">LPJ61_006091</name>
</gene>
<keyword evidence="11" id="KW-1185">Reference proteome</keyword>
<evidence type="ECO:0000313" key="11">
    <source>
        <dbReference type="Proteomes" id="UP001143981"/>
    </source>
</evidence>
<evidence type="ECO:0000256" key="4">
    <source>
        <dbReference type="ARBA" id="ARBA00022737"/>
    </source>
</evidence>
<evidence type="ECO:0000256" key="3">
    <source>
        <dbReference type="ARBA" id="ARBA00022490"/>
    </source>
</evidence>
<keyword evidence="4" id="KW-0677">Repeat</keyword>
<dbReference type="Gene3D" id="3.40.20.10">
    <property type="entry name" value="Severin"/>
    <property type="match status" value="2"/>
</dbReference>
<evidence type="ECO:0000313" key="10">
    <source>
        <dbReference type="EMBL" id="KAJ1721044.1"/>
    </source>
</evidence>
<dbReference type="PANTHER" id="PTHR13759:SF1">
    <property type="entry name" value="TWINFILIN"/>
    <property type="match status" value="1"/>
</dbReference>
<feature type="domain" description="ADF-H" evidence="9">
    <location>
        <begin position="6"/>
        <end position="142"/>
    </location>
</feature>
<dbReference type="EMBL" id="JANBOI010002565">
    <property type="protein sequence ID" value="KAJ1721044.1"/>
    <property type="molecule type" value="Genomic_DNA"/>
</dbReference>
<sequence>MAHQSGIRVSDGLAERFHSALSDAAVRAIKVTIAGEELEASGGVAAQGTLADDLARVPALLDATEPCYLLVRLDLAENDGAATSRWLLAAYLPDAAHVRAKMLYASSKAALAKSLGESYFVDDMFGTTPDEFSPGGYQRHRRHVEAAAPLTEREKEMERIRDLESNSALPTMDSRRTHLSEAPQLLDPEAEEAMGRFATGAVNFVLLAIDMSAEAVKLVREDSLQSHDELARLVPGDTPSYVLYWYDSATSVFIYSCPSASSVRERMVYSTFRRGFTANAEKLGINMDIRFEFDSPADITAAALADEVAARTAPAPRPVAATQQKFKRPAPPSRRPRAQPLEAASTSK</sequence>